<dbReference type="InterPro" id="IPR017850">
    <property type="entry name" value="Alkaline_phosphatase_core_sf"/>
</dbReference>
<name>A0ABR7YGX1_9SPHI</name>
<evidence type="ECO:0000256" key="1">
    <source>
        <dbReference type="SAM" id="SignalP"/>
    </source>
</evidence>
<gene>
    <name evidence="2" type="ORF">H8B04_13500</name>
</gene>
<evidence type="ECO:0000313" key="2">
    <source>
        <dbReference type="EMBL" id="MBD1430562.1"/>
    </source>
</evidence>
<dbReference type="InterPro" id="IPR013320">
    <property type="entry name" value="ConA-like_dom_sf"/>
</dbReference>
<dbReference type="Pfam" id="PF01663">
    <property type="entry name" value="Phosphodiest"/>
    <property type="match status" value="1"/>
</dbReference>
<dbReference type="SUPFAM" id="SSF49899">
    <property type="entry name" value="Concanavalin A-like lectins/glucanases"/>
    <property type="match status" value="1"/>
</dbReference>
<dbReference type="Pfam" id="PF13385">
    <property type="entry name" value="Laminin_G_3"/>
    <property type="match status" value="1"/>
</dbReference>
<keyword evidence="1" id="KW-0732">Signal</keyword>
<sequence length="562" mass="61941">MKLYNKILSMLCILSAMTVASCTKYDNPPPVFEELKDLTTNQRKVMVISIDGLGGTSLEKIAPPQIMALQKNSKFAYNTLKTETGAAGWASMLTGTGYAKHKISNDDFEADQNDDNHQHENITSYRNVLDYVTQYRSVKTAIVTPWEDLRNFVKIADFAPVVSNDVQVKDSTLNILNQSRALGTIIVNFKDVEKAGENGGFNEGNANFKNAVLKTDEYVGNIVNAIKGRENYEKEDWLIIITTNHGGGADETDFGFTMAYNPAFQEFKLQKSGFNPVRFDNKTGRATFHDETGRFDVGENKSFTVQMDVKFNNVPGGYSSFFGKSTNLSGQNITGWQWAHYPGGKWVVTVGGTLNGGSGKQEVSSEEAPGTGVWRNLIMTVEYVNSSTRTLSMYMDGKFQKSINISARKSLNIGEDLRVGHRAGDNDVAGSFSPANLVYYNTALSASTITNNYGLKDLTKHPNYADIIGYWPMDEGTGGMYFGGYPGTPNMSLSGSYVWLNMGDSYPSASTVMPVTSSLSIPTNATDIAALTLYWMNIEILADFGMDGNPYLENFEIEFLKD</sequence>
<dbReference type="SUPFAM" id="SSF53649">
    <property type="entry name" value="Alkaline phosphatase-like"/>
    <property type="match status" value="1"/>
</dbReference>
<dbReference type="Proteomes" id="UP000651271">
    <property type="component" value="Unassembled WGS sequence"/>
</dbReference>
<accession>A0ABR7YGX1</accession>
<protein>
    <submittedName>
        <fullName evidence="2">DUF4983 domain-containing protein</fullName>
    </submittedName>
</protein>
<dbReference type="RefSeq" id="WP_165291450.1">
    <property type="nucleotide sequence ID" value="NZ_JACOIJ010000031.1"/>
</dbReference>
<dbReference type="Gene3D" id="2.60.120.200">
    <property type="match status" value="1"/>
</dbReference>
<comment type="caution">
    <text evidence="2">The sequence shown here is derived from an EMBL/GenBank/DDBJ whole genome shotgun (WGS) entry which is preliminary data.</text>
</comment>
<dbReference type="Gene3D" id="3.40.720.10">
    <property type="entry name" value="Alkaline Phosphatase, subunit A"/>
    <property type="match status" value="1"/>
</dbReference>
<organism evidence="2 3">
    <name type="scientific">Sphingobacterium litopenaei</name>
    <dbReference type="NCBI Taxonomy" id="2763500"/>
    <lineage>
        <taxon>Bacteria</taxon>
        <taxon>Pseudomonadati</taxon>
        <taxon>Bacteroidota</taxon>
        <taxon>Sphingobacteriia</taxon>
        <taxon>Sphingobacteriales</taxon>
        <taxon>Sphingobacteriaceae</taxon>
        <taxon>Sphingobacterium</taxon>
    </lineage>
</organism>
<dbReference type="PROSITE" id="PS51257">
    <property type="entry name" value="PROKAR_LIPOPROTEIN"/>
    <property type="match status" value="1"/>
</dbReference>
<feature type="signal peptide" evidence="1">
    <location>
        <begin position="1"/>
        <end position="20"/>
    </location>
</feature>
<dbReference type="EMBL" id="JACOIJ010000031">
    <property type="protein sequence ID" value="MBD1430562.1"/>
    <property type="molecule type" value="Genomic_DNA"/>
</dbReference>
<evidence type="ECO:0000313" key="3">
    <source>
        <dbReference type="Proteomes" id="UP000651271"/>
    </source>
</evidence>
<feature type="chain" id="PRO_5045950850" evidence="1">
    <location>
        <begin position="21"/>
        <end position="562"/>
    </location>
</feature>
<reference evidence="2 3" key="1">
    <citation type="submission" date="2020-08" db="EMBL/GenBank/DDBJ databases">
        <title>Sphingobacterium sp. DN04309 isolated from aquaculture water.</title>
        <authorList>
            <person name="Zhang M."/>
        </authorList>
    </citation>
    <scope>NUCLEOTIDE SEQUENCE [LARGE SCALE GENOMIC DNA]</scope>
    <source>
        <strain evidence="2 3">DN04309</strain>
    </source>
</reference>
<keyword evidence="3" id="KW-1185">Reference proteome</keyword>
<dbReference type="InterPro" id="IPR002591">
    <property type="entry name" value="Phosphodiest/P_Trfase"/>
</dbReference>
<proteinExistence type="predicted"/>